<dbReference type="Pfam" id="PF03992">
    <property type="entry name" value="ABM"/>
    <property type="match status" value="1"/>
</dbReference>
<dbReference type="RefSeq" id="WP_101683977.1">
    <property type="nucleotide sequence ID" value="NZ_PJRP01000014.1"/>
</dbReference>
<dbReference type="InterPro" id="IPR007138">
    <property type="entry name" value="ABM_dom"/>
</dbReference>
<organism evidence="2 3">
    <name type="scientific">Cupriavidus pauculus</name>
    <dbReference type="NCBI Taxonomy" id="82633"/>
    <lineage>
        <taxon>Bacteria</taxon>
        <taxon>Pseudomonadati</taxon>
        <taxon>Pseudomonadota</taxon>
        <taxon>Betaproteobacteria</taxon>
        <taxon>Burkholderiales</taxon>
        <taxon>Burkholderiaceae</taxon>
        <taxon>Cupriavidus</taxon>
    </lineage>
</organism>
<feature type="domain" description="ABM" evidence="1">
    <location>
        <begin position="4"/>
        <end position="93"/>
    </location>
</feature>
<dbReference type="InterPro" id="IPR011008">
    <property type="entry name" value="Dimeric_a/b-barrel"/>
</dbReference>
<dbReference type="EMBL" id="PJRP01000014">
    <property type="protein sequence ID" value="PLP97891.1"/>
    <property type="molecule type" value="Genomic_DNA"/>
</dbReference>
<protein>
    <recommendedName>
        <fullName evidence="1">ABM domain-containing protein</fullName>
    </recommendedName>
</protein>
<dbReference type="PROSITE" id="PS51725">
    <property type="entry name" value="ABM"/>
    <property type="match status" value="1"/>
</dbReference>
<gene>
    <name evidence="2" type="ORF">CYJ10_24075</name>
</gene>
<dbReference type="SUPFAM" id="SSF54909">
    <property type="entry name" value="Dimeric alpha+beta barrel"/>
    <property type="match status" value="1"/>
</dbReference>
<sequence>MERVVVIASIRPYAGHEREVVDALLKAVTFARLEPGCQRCELHRGRDDEQHSLVLVERWGTTEDWRKHQGSAASQALKADIAGIADLEVRRLQRLA</sequence>
<proteinExistence type="predicted"/>
<dbReference type="AlphaFoldDB" id="A0A2N5C6N6"/>
<accession>A0A2N5C6N6</accession>
<comment type="caution">
    <text evidence="2">The sequence shown here is derived from an EMBL/GenBank/DDBJ whole genome shotgun (WGS) entry which is preliminary data.</text>
</comment>
<evidence type="ECO:0000259" key="1">
    <source>
        <dbReference type="PROSITE" id="PS51725"/>
    </source>
</evidence>
<dbReference type="OrthoDB" id="9812192at2"/>
<dbReference type="Gene3D" id="3.30.70.100">
    <property type="match status" value="1"/>
</dbReference>
<reference evidence="2 3" key="1">
    <citation type="submission" date="2017-12" db="EMBL/GenBank/DDBJ databases">
        <title>Genome sequence of the active heterotrophic nitrifier-denitrifier, Cupriavidus pauculus UM1.</title>
        <authorList>
            <person name="Putonti C."/>
            <person name="Castignetti D."/>
        </authorList>
    </citation>
    <scope>NUCLEOTIDE SEQUENCE [LARGE SCALE GENOMIC DNA]</scope>
    <source>
        <strain evidence="2 3">UM1</strain>
    </source>
</reference>
<dbReference type="Proteomes" id="UP000234341">
    <property type="component" value="Unassembled WGS sequence"/>
</dbReference>
<evidence type="ECO:0000313" key="3">
    <source>
        <dbReference type="Proteomes" id="UP000234341"/>
    </source>
</evidence>
<name>A0A2N5C6N6_9BURK</name>
<evidence type="ECO:0000313" key="2">
    <source>
        <dbReference type="EMBL" id="PLP97891.1"/>
    </source>
</evidence>